<dbReference type="CDD" id="cd22233">
    <property type="entry name" value="RHH_CopAso-like"/>
    <property type="match status" value="1"/>
</dbReference>
<dbReference type="RefSeq" id="WP_028874176.1">
    <property type="nucleotide sequence ID" value="NZ_CYHH01000002.1"/>
</dbReference>
<dbReference type="AlphaFoldDB" id="A0A0K6IR26"/>
<evidence type="ECO:0000313" key="3">
    <source>
        <dbReference type="Proteomes" id="UP000182108"/>
    </source>
</evidence>
<dbReference type="Gene3D" id="1.10.1220.10">
    <property type="entry name" value="Met repressor-like"/>
    <property type="match status" value="1"/>
</dbReference>
<keyword evidence="3" id="KW-1185">Reference proteome</keyword>
<proteinExistence type="predicted"/>
<dbReference type="OrthoDB" id="5298181at2"/>
<protein>
    <submittedName>
        <fullName evidence="2">Predicted transcriptional regulator</fullName>
    </submittedName>
</protein>
<organism evidence="2 3">
    <name type="scientific">Tepidiphilus thermophilus</name>
    <dbReference type="NCBI Taxonomy" id="876478"/>
    <lineage>
        <taxon>Bacteria</taxon>
        <taxon>Pseudomonadati</taxon>
        <taxon>Pseudomonadota</taxon>
        <taxon>Hydrogenophilia</taxon>
        <taxon>Hydrogenophilales</taxon>
        <taxon>Hydrogenophilaceae</taxon>
        <taxon>Tepidiphilus</taxon>
    </lineage>
</organism>
<dbReference type="InterPro" id="IPR002145">
    <property type="entry name" value="CopG"/>
</dbReference>
<reference evidence="3" key="1">
    <citation type="submission" date="2015-08" db="EMBL/GenBank/DDBJ databases">
        <authorList>
            <person name="Babu N.S."/>
            <person name="Beckwith C.J."/>
            <person name="Beseler K.G."/>
            <person name="Brison A."/>
            <person name="Carone J.V."/>
            <person name="Caskin T.P."/>
            <person name="Diamond M."/>
            <person name="Durham M.E."/>
            <person name="Foxe J.M."/>
            <person name="Go M."/>
            <person name="Henderson B.A."/>
            <person name="Jones I.B."/>
            <person name="McGettigan J.A."/>
            <person name="Micheletti S.J."/>
            <person name="Nasrallah M.E."/>
            <person name="Ortiz D."/>
            <person name="Piller C.R."/>
            <person name="Privatt S.R."/>
            <person name="Schneider S.L."/>
            <person name="Sharp S."/>
            <person name="Smith T.C."/>
            <person name="Stanton J.D."/>
            <person name="Ullery H.E."/>
            <person name="Wilson R.J."/>
            <person name="Serrano M.G."/>
            <person name="Buck G."/>
            <person name="Lee V."/>
            <person name="Wang Y."/>
            <person name="Carvalho R."/>
            <person name="Voegtly L."/>
            <person name="Shi R."/>
            <person name="Duckworth R."/>
            <person name="Johnson A."/>
            <person name="Loviza R."/>
            <person name="Walstead R."/>
            <person name="Shah Z."/>
            <person name="Kiflezghi M."/>
            <person name="Wade K."/>
            <person name="Ball S.L."/>
            <person name="Bradley K.W."/>
            <person name="Asai D.J."/>
            <person name="Bowman C.A."/>
            <person name="Russell D.A."/>
            <person name="Pope W.H."/>
            <person name="Jacobs-Sera D."/>
            <person name="Hendrix R.W."/>
            <person name="Hatfull G.F."/>
        </authorList>
    </citation>
    <scope>NUCLEOTIDE SEQUENCE [LARGE SCALE GENOMIC DNA]</scope>
    <source>
        <strain evidence="3">JCM 19170</strain>
    </source>
</reference>
<accession>A0A0K6IR26</accession>
<dbReference type="SUPFAM" id="SSF47598">
    <property type="entry name" value="Ribbon-helix-helix"/>
    <property type="match status" value="1"/>
</dbReference>
<dbReference type="InterPro" id="IPR010985">
    <property type="entry name" value="Ribbon_hlx_hlx"/>
</dbReference>
<dbReference type="PANTHER" id="PTHR40688">
    <property type="match status" value="1"/>
</dbReference>
<dbReference type="GO" id="GO:0006355">
    <property type="term" value="P:regulation of DNA-templated transcription"/>
    <property type="evidence" value="ECO:0007669"/>
    <property type="project" value="InterPro"/>
</dbReference>
<dbReference type="InterPro" id="IPR013321">
    <property type="entry name" value="Arc_rbn_hlx_hlx"/>
</dbReference>
<dbReference type="InterPro" id="IPR052991">
    <property type="entry name" value="Non-func_TypeII_TA_Antitoxin"/>
</dbReference>
<gene>
    <name evidence="2" type="ORF">Ga0061068_10227</name>
</gene>
<dbReference type="Proteomes" id="UP000182108">
    <property type="component" value="Unassembled WGS sequence"/>
</dbReference>
<dbReference type="Pfam" id="PF01402">
    <property type="entry name" value="RHH_1"/>
    <property type="match status" value="1"/>
</dbReference>
<evidence type="ECO:0000259" key="1">
    <source>
        <dbReference type="Pfam" id="PF01402"/>
    </source>
</evidence>
<sequence>MSKTETRVLTVHVPVPLAEKVDDLARRMERSRGWILKQALAAWIAQEEEKDRLTREALEDVDAGYVVEHRVVQEWVERIGTDQPLPMPEPR</sequence>
<name>A0A0K6IR26_9PROT</name>
<feature type="domain" description="Ribbon-helix-helix protein CopG" evidence="1">
    <location>
        <begin position="8"/>
        <end position="47"/>
    </location>
</feature>
<evidence type="ECO:0000313" key="2">
    <source>
        <dbReference type="EMBL" id="CUB05548.1"/>
    </source>
</evidence>
<dbReference type="PANTHER" id="PTHR40688:SF2">
    <property type="entry name" value="RIBBON-HELIX-HELIX PROTEIN COPG DOMAIN-CONTAINING PROTEIN"/>
    <property type="match status" value="1"/>
</dbReference>
<dbReference type="EMBL" id="CYHH01000002">
    <property type="protein sequence ID" value="CUB05548.1"/>
    <property type="molecule type" value="Genomic_DNA"/>
</dbReference>